<dbReference type="OrthoDB" id="26525at2759"/>
<name>A0A1R2AYE5_9CILI</name>
<feature type="domain" description="EF-hand" evidence="11">
    <location>
        <begin position="76"/>
        <end position="111"/>
    </location>
</feature>
<keyword evidence="8" id="KW-0007">Acetylation</keyword>
<evidence type="ECO:0000259" key="11">
    <source>
        <dbReference type="PROSITE" id="PS50222"/>
    </source>
</evidence>
<dbReference type="InterPro" id="IPR011992">
    <property type="entry name" value="EF-hand-dom_pair"/>
</dbReference>
<dbReference type="EMBL" id="MPUH01001186">
    <property type="protein sequence ID" value="OMJ69538.1"/>
    <property type="molecule type" value="Genomic_DNA"/>
</dbReference>
<dbReference type="FunFam" id="1.10.238.10:FF:000178">
    <property type="entry name" value="Calmodulin-2 A"/>
    <property type="match status" value="1"/>
</dbReference>
<dbReference type="GO" id="GO:0005509">
    <property type="term" value="F:calcium ion binding"/>
    <property type="evidence" value="ECO:0007669"/>
    <property type="project" value="InterPro"/>
</dbReference>
<keyword evidence="6" id="KW-0677">Repeat</keyword>
<feature type="domain" description="EF-hand" evidence="11">
    <location>
        <begin position="2"/>
        <end position="37"/>
    </location>
</feature>
<keyword evidence="4" id="KW-0963">Cytoplasm</keyword>
<dbReference type="AlphaFoldDB" id="A0A1R2AYE5"/>
<evidence type="ECO:0000256" key="1">
    <source>
        <dbReference type="ARBA" id="ARBA00004245"/>
    </source>
</evidence>
<dbReference type="SMART" id="SM00054">
    <property type="entry name" value="EFh"/>
    <property type="match status" value="3"/>
</dbReference>
<dbReference type="Pfam" id="PF13499">
    <property type="entry name" value="EF-hand_7"/>
    <property type="match status" value="1"/>
</dbReference>
<proteinExistence type="inferred from homology"/>
<protein>
    <recommendedName>
        <fullName evidence="3">Calmodulin</fullName>
    </recommendedName>
</protein>
<evidence type="ECO:0000313" key="12">
    <source>
        <dbReference type="EMBL" id="OMJ69538.1"/>
    </source>
</evidence>
<dbReference type="Proteomes" id="UP000187209">
    <property type="component" value="Unassembled WGS sequence"/>
</dbReference>
<evidence type="ECO:0000256" key="3">
    <source>
        <dbReference type="ARBA" id="ARBA00020786"/>
    </source>
</evidence>
<feature type="domain" description="EF-hand" evidence="11">
    <location>
        <begin position="112"/>
        <end position="144"/>
    </location>
</feature>
<evidence type="ECO:0000256" key="2">
    <source>
        <dbReference type="ARBA" id="ARBA00005253"/>
    </source>
</evidence>
<keyword evidence="9" id="KW-0206">Cytoskeleton</keyword>
<evidence type="ECO:0000256" key="5">
    <source>
        <dbReference type="ARBA" id="ARBA00022723"/>
    </source>
</evidence>
<evidence type="ECO:0000256" key="9">
    <source>
        <dbReference type="ARBA" id="ARBA00023212"/>
    </source>
</evidence>
<evidence type="ECO:0000256" key="7">
    <source>
        <dbReference type="ARBA" id="ARBA00022837"/>
    </source>
</evidence>
<dbReference type="InterPro" id="IPR002048">
    <property type="entry name" value="EF_hand_dom"/>
</dbReference>
<evidence type="ECO:0000256" key="6">
    <source>
        <dbReference type="ARBA" id="ARBA00022737"/>
    </source>
</evidence>
<accession>A0A1R2AYE5</accession>
<gene>
    <name evidence="12" type="ORF">SteCoe_32712</name>
</gene>
<dbReference type="Gene3D" id="1.10.238.10">
    <property type="entry name" value="EF-hand"/>
    <property type="match status" value="2"/>
</dbReference>
<evidence type="ECO:0000256" key="4">
    <source>
        <dbReference type="ARBA" id="ARBA00022490"/>
    </source>
</evidence>
<comment type="subcellular location">
    <subcellularLocation>
        <location evidence="1">Cytoplasm</location>
        <location evidence="1">Cytoskeleton</location>
    </subcellularLocation>
</comment>
<organism evidence="12 13">
    <name type="scientific">Stentor coeruleus</name>
    <dbReference type="NCBI Taxonomy" id="5963"/>
    <lineage>
        <taxon>Eukaryota</taxon>
        <taxon>Sar</taxon>
        <taxon>Alveolata</taxon>
        <taxon>Ciliophora</taxon>
        <taxon>Postciliodesmatophora</taxon>
        <taxon>Heterotrichea</taxon>
        <taxon>Heterotrichida</taxon>
        <taxon>Stentoridae</taxon>
        <taxon>Stentor</taxon>
    </lineage>
</organism>
<dbReference type="CDD" id="cd00051">
    <property type="entry name" value="EFh"/>
    <property type="match status" value="1"/>
</dbReference>
<dbReference type="SUPFAM" id="SSF47473">
    <property type="entry name" value="EF-hand"/>
    <property type="match status" value="1"/>
</dbReference>
<evidence type="ECO:0000256" key="8">
    <source>
        <dbReference type="ARBA" id="ARBA00022990"/>
    </source>
</evidence>
<dbReference type="PROSITE" id="PS50222">
    <property type="entry name" value="EF_HAND_2"/>
    <property type="match status" value="3"/>
</dbReference>
<comment type="similarity">
    <text evidence="2">Belongs to the centrin family.</text>
</comment>
<keyword evidence="5" id="KW-0479">Metal-binding</keyword>
<keyword evidence="7" id="KW-0106">Calcium</keyword>
<dbReference type="PROSITE" id="PS00018">
    <property type="entry name" value="EF_HAND_1"/>
    <property type="match status" value="1"/>
</dbReference>
<comment type="caution">
    <text evidence="12">The sequence shown here is derived from an EMBL/GenBank/DDBJ whole genome shotgun (WGS) entry which is preliminary data.</text>
</comment>
<keyword evidence="13" id="KW-1185">Reference proteome</keyword>
<dbReference type="InterPro" id="IPR050230">
    <property type="entry name" value="CALM/Myosin/TropC-like"/>
</dbReference>
<sequence>MEFSEKLSEVFNVLDKNDSKTIPISSLGKGLRASGLNPTESQIKEYVDGAELLNGNFIDFKEFEKIANKCKDANLVTKDEVMGYFESFDLNKEEYLSYEDLKKALCTSGDKLEEKDIDVLMKDFDRDNSGRINIRDFVEGLFNS</sequence>
<reference evidence="12 13" key="1">
    <citation type="submission" date="2016-11" db="EMBL/GenBank/DDBJ databases">
        <title>The macronuclear genome of Stentor coeruleus: a giant cell with tiny introns.</title>
        <authorList>
            <person name="Slabodnick M."/>
            <person name="Ruby J.G."/>
            <person name="Reiff S.B."/>
            <person name="Swart E.C."/>
            <person name="Gosai S."/>
            <person name="Prabakaran S."/>
            <person name="Witkowska E."/>
            <person name="Larue G.E."/>
            <person name="Fisher S."/>
            <person name="Freeman R.M."/>
            <person name="Gunawardena J."/>
            <person name="Chu W."/>
            <person name="Stover N.A."/>
            <person name="Gregory B.D."/>
            <person name="Nowacki M."/>
            <person name="Derisi J."/>
            <person name="Roy S.W."/>
            <person name="Marshall W.F."/>
            <person name="Sood P."/>
        </authorList>
    </citation>
    <scope>NUCLEOTIDE SEQUENCE [LARGE SCALE GENOMIC DNA]</scope>
    <source>
        <strain evidence="12">WM001</strain>
    </source>
</reference>
<dbReference type="InterPro" id="IPR018247">
    <property type="entry name" value="EF_Hand_1_Ca_BS"/>
</dbReference>
<dbReference type="GO" id="GO:0016460">
    <property type="term" value="C:myosin II complex"/>
    <property type="evidence" value="ECO:0007669"/>
    <property type="project" value="TreeGrafter"/>
</dbReference>
<evidence type="ECO:0000256" key="10">
    <source>
        <dbReference type="ARBA" id="ARBA00025692"/>
    </source>
</evidence>
<dbReference type="PANTHER" id="PTHR23048:SF0">
    <property type="entry name" value="CALMODULIN LIKE 3"/>
    <property type="match status" value="1"/>
</dbReference>
<dbReference type="PANTHER" id="PTHR23048">
    <property type="entry name" value="MYOSIN LIGHT CHAIN 1, 3"/>
    <property type="match status" value="1"/>
</dbReference>
<comment type="function">
    <text evidence="10">Plays a fundamental role in microtubule organizing center structure and function. Component of the infraciliary lattice (ICL) and the ciliary basal bodies.</text>
</comment>
<evidence type="ECO:0000313" key="13">
    <source>
        <dbReference type="Proteomes" id="UP000187209"/>
    </source>
</evidence>